<keyword evidence="2" id="KW-1185">Reference proteome</keyword>
<evidence type="ECO:0000313" key="1">
    <source>
        <dbReference type="EMBL" id="RNL55918.1"/>
    </source>
</evidence>
<protein>
    <recommendedName>
        <fullName evidence="3">Lipoprotein</fullName>
    </recommendedName>
</protein>
<accession>A0A3N0C2E8</accession>
<sequence length="166" mass="18997">MNKIMRKNAYLLLIAFTLFFACKKSKVQNVNLKNSFNSQILSLKNNDKSDSLKLDLCSFIPLKWDSLIVVTGYATPRTLKAFNFENQNVVGQFIDMVPENSVTLLYIKGNSIVGYSDLPSPSLDFGRISKHYKLGFTIMHESECGNLMIKKYIENGKTYFRFDNQP</sequence>
<dbReference type="RefSeq" id="WP_123204571.1">
    <property type="nucleotide sequence ID" value="NZ_RBEE01000004.1"/>
</dbReference>
<dbReference type="AlphaFoldDB" id="A0A3N0C2E8"/>
<reference evidence="1 2" key="1">
    <citation type="submission" date="2018-10" db="EMBL/GenBank/DDBJ databases">
        <title>Genome sequencing of Pedobacter jejuensis TNB23.</title>
        <authorList>
            <person name="Cho Y.-J."/>
            <person name="Cho A."/>
            <person name="Kim O.-S."/>
        </authorList>
    </citation>
    <scope>NUCLEOTIDE SEQUENCE [LARGE SCALE GENOMIC DNA]</scope>
    <source>
        <strain evidence="1 2">TNB23</strain>
    </source>
</reference>
<evidence type="ECO:0008006" key="3">
    <source>
        <dbReference type="Google" id="ProtNLM"/>
    </source>
</evidence>
<gene>
    <name evidence="1" type="ORF">D7004_03970</name>
</gene>
<proteinExistence type="predicted"/>
<dbReference type="EMBL" id="RBEE01000004">
    <property type="protein sequence ID" value="RNL55918.1"/>
    <property type="molecule type" value="Genomic_DNA"/>
</dbReference>
<comment type="caution">
    <text evidence="1">The sequence shown here is derived from an EMBL/GenBank/DDBJ whole genome shotgun (WGS) entry which is preliminary data.</text>
</comment>
<evidence type="ECO:0000313" key="2">
    <source>
        <dbReference type="Proteomes" id="UP000274046"/>
    </source>
</evidence>
<dbReference type="PROSITE" id="PS51257">
    <property type="entry name" value="PROKAR_LIPOPROTEIN"/>
    <property type="match status" value="1"/>
</dbReference>
<dbReference type="Proteomes" id="UP000274046">
    <property type="component" value="Unassembled WGS sequence"/>
</dbReference>
<organism evidence="1 2">
    <name type="scientific">Pedobacter jejuensis</name>
    <dbReference type="NCBI Taxonomy" id="1268550"/>
    <lineage>
        <taxon>Bacteria</taxon>
        <taxon>Pseudomonadati</taxon>
        <taxon>Bacteroidota</taxon>
        <taxon>Sphingobacteriia</taxon>
        <taxon>Sphingobacteriales</taxon>
        <taxon>Sphingobacteriaceae</taxon>
        <taxon>Pedobacter</taxon>
    </lineage>
</organism>
<name>A0A3N0C2E8_9SPHI</name>